<comment type="similarity">
    <text evidence="1">Belongs to the AB hydrolase superfamily.</text>
</comment>
<gene>
    <name evidence="3" type="ORF">CGZ92_06155</name>
</gene>
<name>A0A255E991_9ACTN</name>
<organism evidence="3 4">
    <name type="scientific">Parenemella sanctibonifatiensis</name>
    <dbReference type="NCBI Taxonomy" id="2016505"/>
    <lineage>
        <taxon>Bacteria</taxon>
        <taxon>Bacillati</taxon>
        <taxon>Actinomycetota</taxon>
        <taxon>Actinomycetes</taxon>
        <taxon>Propionibacteriales</taxon>
        <taxon>Propionibacteriaceae</taxon>
        <taxon>Parenemella</taxon>
    </lineage>
</organism>
<dbReference type="Gene3D" id="3.40.50.1820">
    <property type="entry name" value="alpha/beta hydrolase"/>
    <property type="match status" value="1"/>
</dbReference>
<accession>A0A255E991</accession>
<evidence type="ECO:0000256" key="2">
    <source>
        <dbReference type="ARBA" id="ARBA00022801"/>
    </source>
</evidence>
<dbReference type="RefSeq" id="WP_094450505.1">
    <property type="nucleotide sequence ID" value="NZ_NMVI01000015.1"/>
</dbReference>
<comment type="caution">
    <text evidence="3">The sequence shown here is derived from an EMBL/GenBank/DDBJ whole genome shotgun (WGS) entry which is preliminary data.</text>
</comment>
<dbReference type="InterPro" id="IPR050261">
    <property type="entry name" value="FrsA_esterase"/>
</dbReference>
<evidence type="ECO:0000313" key="3">
    <source>
        <dbReference type="EMBL" id="OYN87840.1"/>
    </source>
</evidence>
<reference evidence="3 4" key="1">
    <citation type="submission" date="2017-07" db="EMBL/GenBank/DDBJ databases">
        <title>Draft whole genome sequences of clinical Proprionibacteriaceae strains.</title>
        <authorList>
            <person name="Bernier A.-M."/>
            <person name="Bernard K."/>
            <person name="Domingo M.-C."/>
        </authorList>
    </citation>
    <scope>NUCLEOTIDE SEQUENCE [LARGE SCALE GENOMIC DNA]</scope>
    <source>
        <strain evidence="3 4">NML 160184</strain>
    </source>
</reference>
<dbReference type="AlphaFoldDB" id="A0A255E991"/>
<evidence type="ECO:0008006" key="5">
    <source>
        <dbReference type="Google" id="ProtNLM"/>
    </source>
</evidence>
<sequence>MSYLWYWPDNNPDSWHFERWRQAQTWQPVRSEQSGQADPLPLLPEDGTLEQWRTELAPHWRAISDEVLGRLADVPPSSASGPTGDLAMGPELRTDAYTMQRYRYPLTDDEAGYGWLLTPHQPVTDAAVIALHPTTPVGKDQSVGLDETDVPTTGGSYARELAERGYPVFAPDAIAFGERQAASKKAKYPHATAFFGAQPEASVMGKMAFDTTRAGDFLARRGHPRLAMIGHSHGAYGALFGMLADERVLTAAMSCGFNLLRDDPRPQRWWEQTAMMPRLGLYASIADTPIDYHHWLALAAPRPILVTFGSQDHIYPEGDRLAPRLEEVRRVYAAHGVPDDLIVAGHDGGHRFTPEIREASYSMFDRVFGV</sequence>
<keyword evidence="2" id="KW-0378">Hydrolase</keyword>
<dbReference type="Proteomes" id="UP000216533">
    <property type="component" value="Unassembled WGS sequence"/>
</dbReference>
<evidence type="ECO:0000256" key="1">
    <source>
        <dbReference type="ARBA" id="ARBA00008645"/>
    </source>
</evidence>
<dbReference type="SUPFAM" id="SSF53474">
    <property type="entry name" value="alpha/beta-Hydrolases"/>
    <property type="match status" value="1"/>
</dbReference>
<dbReference type="PANTHER" id="PTHR22946:SF9">
    <property type="entry name" value="POLYKETIDE TRANSFERASE AF380"/>
    <property type="match status" value="1"/>
</dbReference>
<evidence type="ECO:0000313" key="4">
    <source>
        <dbReference type="Proteomes" id="UP000216533"/>
    </source>
</evidence>
<proteinExistence type="inferred from homology"/>
<dbReference type="InterPro" id="IPR029058">
    <property type="entry name" value="AB_hydrolase_fold"/>
</dbReference>
<dbReference type="GO" id="GO:0052689">
    <property type="term" value="F:carboxylic ester hydrolase activity"/>
    <property type="evidence" value="ECO:0007669"/>
    <property type="project" value="UniProtKB-ARBA"/>
</dbReference>
<protein>
    <recommendedName>
        <fullName evidence="5">Alpha/beta hydrolase</fullName>
    </recommendedName>
</protein>
<dbReference type="EMBL" id="NMVI01000015">
    <property type="protein sequence ID" value="OYN87840.1"/>
    <property type="molecule type" value="Genomic_DNA"/>
</dbReference>
<dbReference type="PANTHER" id="PTHR22946">
    <property type="entry name" value="DIENELACTONE HYDROLASE DOMAIN-CONTAINING PROTEIN-RELATED"/>
    <property type="match status" value="1"/>
</dbReference>